<dbReference type="OrthoDB" id="550646at2759"/>
<keyword evidence="1" id="KW-0560">Oxidoreductase</keyword>
<dbReference type="Pfam" id="PF03807">
    <property type="entry name" value="F420_oxidored"/>
    <property type="match status" value="1"/>
</dbReference>
<comment type="caution">
    <text evidence="3">The sequence shown here is derived from an EMBL/GenBank/DDBJ whole genome shotgun (WGS) entry which is preliminary data.</text>
</comment>
<reference evidence="3" key="1">
    <citation type="journal article" date="2020" name="bioRxiv">
        <title>Comparative genomics of Chlamydomonas.</title>
        <authorList>
            <person name="Craig R.J."/>
            <person name="Hasan A.R."/>
            <person name="Ness R.W."/>
            <person name="Keightley P.D."/>
        </authorList>
    </citation>
    <scope>NUCLEOTIDE SEQUENCE</scope>
    <source>
        <strain evidence="3">CCAP 11/70</strain>
    </source>
</reference>
<dbReference type="Proteomes" id="UP000612055">
    <property type="component" value="Unassembled WGS sequence"/>
</dbReference>
<dbReference type="GO" id="GO:0016491">
    <property type="term" value="F:oxidoreductase activity"/>
    <property type="evidence" value="ECO:0007669"/>
    <property type="project" value="UniProtKB-KW"/>
</dbReference>
<dbReference type="Gene3D" id="3.40.50.720">
    <property type="entry name" value="NAD(P)-binding Rossmann-like Domain"/>
    <property type="match status" value="1"/>
</dbReference>
<evidence type="ECO:0000259" key="2">
    <source>
        <dbReference type="Pfam" id="PF03807"/>
    </source>
</evidence>
<dbReference type="SUPFAM" id="SSF51735">
    <property type="entry name" value="NAD(P)-binding Rossmann-fold domains"/>
    <property type="match status" value="1"/>
</dbReference>
<gene>
    <name evidence="3" type="ORF">HYH03_002865</name>
</gene>
<organism evidence="3 4">
    <name type="scientific">Edaphochlamys debaryana</name>
    <dbReference type="NCBI Taxonomy" id="47281"/>
    <lineage>
        <taxon>Eukaryota</taxon>
        <taxon>Viridiplantae</taxon>
        <taxon>Chlorophyta</taxon>
        <taxon>core chlorophytes</taxon>
        <taxon>Chlorophyceae</taxon>
        <taxon>CS clade</taxon>
        <taxon>Chlamydomonadales</taxon>
        <taxon>Chlamydomonadales incertae sedis</taxon>
        <taxon>Edaphochlamys</taxon>
    </lineage>
</organism>
<dbReference type="InterPro" id="IPR028939">
    <property type="entry name" value="P5C_Rdtase_cat_N"/>
</dbReference>
<protein>
    <recommendedName>
        <fullName evidence="2">Pyrroline-5-carboxylate reductase catalytic N-terminal domain-containing protein</fullName>
    </recommendedName>
</protein>
<dbReference type="AlphaFoldDB" id="A0A836C515"/>
<proteinExistence type="predicted"/>
<name>A0A836C515_9CHLO</name>
<evidence type="ECO:0000256" key="1">
    <source>
        <dbReference type="ARBA" id="ARBA00023002"/>
    </source>
</evidence>
<dbReference type="InterPro" id="IPR036291">
    <property type="entry name" value="NAD(P)-bd_dom_sf"/>
</dbReference>
<dbReference type="PANTHER" id="PTHR14239">
    <property type="entry name" value="DUDULIN-RELATED"/>
    <property type="match status" value="1"/>
</dbReference>
<dbReference type="EMBL" id="JAEHOE010000007">
    <property type="protein sequence ID" value="KAG2499287.1"/>
    <property type="molecule type" value="Genomic_DNA"/>
</dbReference>
<accession>A0A836C515</accession>
<evidence type="ECO:0000313" key="4">
    <source>
        <dbReference type="Proteomes" id="UP000612055"/>
    </source>
</evidence>
<sequence length="222" mass="23261">MTVKVSIVGAGSVGKALGTALTRNNLPVIYGVRDAAKHADLAKLPHTTVKSVSDAIKSTDVIIVAVPGAHDDAGVKAIAESLGPEVAGKVVIDATNPLGGWPGLDARWKEGTSAGEVMAAALPNSVVYKAFNTVPFEYMADTKGYIPGLSPTLMFAGGPERKDEVEAVIKGVGFEPAYVGPIRYARNLEAFAELWVHLGVPGAGTSAKWGRTFHFQVVRKPE</sequence>
<evidence type="ECO:0000313" key="3">
    <source>
        <dbReference type="EMBL" id="KAG2499287.1"/>
    </source>
</evidence>
<keyword evidence="4" id="KW-1185">Reference proteome</keyword>
<feature type="domain" description="Pyrroline-5-carboxylate reductase catalytic N-terminal" evidence="2">
    <location>
        <begin position="4"/>
        <end position="97"/>
    </location>
</feature>
<dbReference type="InterPro" id="IPR051267">
    <property type="entry name" value="STEAP_metalloreductase"/>
</dbReference>